<evidence type="ECO:0000256" key="1">
    <source>
        <dbReference type="SAM" id="MobiDB-lite"/>
    </source>
</evidence>
<name>A0ABV4VHZ9_9GAMM</name>
<gene>
    <name evidence="2" type="ORF">ACE02W_08875</name>
</gene>
<evidence type="ECO:0008006" key="4">
    <source>
        <dbReference type="Google" id="ProtNLM"/>
    </source>
</evidence>
<sequence>MMNSNSIHSAKPQTRPLTQRERLAKIITGSRYWTLFEIQQECLTRFGSMDSETALSARFRDMPLDKRFKRVRHGTKNTFEYRLEA</sequence>
<evidence type="ECO:0000313" key="3">
    <source>
        <dbReference type="Proteomes" id="UP001576708"/>
    </source>
</evidence>
<feature type="compositionally biased region" description="Polar residues" evidence="1">
    <location>
        <begin position="1"/>
        <end position="17"/>
    </location>
</feature>
<evidence type="ECO:0000313" key="2">
    <source>
        <dbReference type="EMBL" id="MFB2619912.1"/>
    </source>
</evidence>
<dbReference type="RefSeq" id="WP_342201402.1">
    <property type="nucleotide sequence ID" value="NZ_JBCATE010000002.1"/>
</dbReference>
<dbReference type="EMBL" id="JBHFGU010000002">
    <property type="protein sequence ID" value="MFB2619912.1"/>
    <property type="molecule type" value="Genomic_DNA"/>
</dbReference>
<feature type="region of interest" description="Disordered" evidence="1">
    <location>
        <begin position="1"/>
        <end position="20"/>
    </location>
</feature>
<accession>A0ABV4VHZ9</accession>
<reference evidence="2 3" key="1">
    <citation type="submission" date="2024-09" db="EMBL/GenBank/DDBJ databases">
        <authorList>
            <person name="Zhang Y."/>
        </authorList>
    </citation>
    <scope>NUCLEOTIDE SEQUENCE [LARGE SCALE GENOMIC DNA]</scope>
    <source>
        <strain evidence="2 3">ZJ318</strain>
    </source>
</reference>
<protein>
    <recommendedName>
        <fullName evidence="4">Transporter</fullName>
    </recommendedName>
</protein>
<organism evidence="2 3">
    <name type="scientific">Shewanella mangrovisoli</name>
    <dbReference type="NCBI Taxonomy" id="2864211"/>
    <lineage>
        <taxon>Bacteria</taxon>
        <taxon>Pseudomonadati</taxon>
        <taxon>Pseudomonadota</taxon>
        <taxon>Gammaproteobacteria</taxon>
        <taxon>Alteromonadales</taxon>
        <taxon>Shewanellaceae</taxon>
        <taxon>Shewanella</taxon>
    </lineage>
</organism>
<dbReference type="Proteomes" id="UP001576708">
    <property type="component" value="Unassembled WGS sequence"/>
</dbReference>
<proteinExistence type="predicted"/>
<comment type="caution">
    <text evidence="2">The sequence shown here is derived from an EMBL/GenBank/DDBJ whole genome shotgun (WGS) entry which is preliminary data.</text>
</comment>
<keyword evidence="3" id="KW-1185">Reference proteome</keyword>